<keyword evidence="4" id="KW-1133">Transmembrane helix</keyword>
<dbReference type="InterPro" id="IPR003591">
    <property type="entry name" value="Leu-rich_rpt_typical-subtyp"/>
</dbReference>
<organism evidence="5 6">
    <name type="scientific">Protopolystoma xenopodis</name>
    <dbReference type="NCBI Taxonomy" id="117903"/>
    <lineage>
        <taxon>Eukaryota</taxon>
        <taxon>Metazoa</taxon>
        <taxon>Spiralia</taxon>
        <taxon>Lophotrochozoa</taxon>
        <taxon>Platyhelminthes</taxon>
        <taxon>Monogenea</taxon>
        <taxon>Polyopisthocotylea</taxon>
        <taxon>Polystomatidea</taxon>
        <taxon>Polystomatidae</taxon>
        <taxon>Protopolystoma</taxon>
    </lineage>
</organism>
<evidence type="ECO:0000256" key="4">
    <source>
        <dbReference type="SAM" id="Phobius"/>
    </source>
</evidence>
<keyword evidence="4" id="KW-0812">Transmembrane</keyword>
<feature type="compositionally biased region" description="Basic and acidic residues" evidence="3">
    <location>
        <begin position="362"/>
        <end position="381"/>
    </location>
</feature>
<dbReference type="InterPro" id="IPR001611">
    <property type="entry name" value="Leu-rich_rpt"/>
</dbReference>
<dbReference type="Proteomes" id="UP000784294">
    <property type="component" value="Unassembled WGS sequence"/>
</dbReference>
<evidence type="ECO:0000313" key="6">
    <source>
        <dbReference type="Proteomes" id="UP000784294"/>
    </source>
</evidence>
<keyword evidence="4" id="KW-0472">Membrane</keyword>
<evidence type="ECO:0008006" key="7">
    <source>
        <dbReference type="Google" id="ProtNLM"/>
    </source>
</evidence>
<protein>
    <recommendedName>
        <fullName evidence="7">LRRCT domain-containing protein</fullName>
    </recommendedName>
</protein>
<sequence>MSCDPDWRILHLHRLEAVEEGEEATAQLLAACNGVERLVLGRKIGLTHLPVSLLRPLVRLTRISVELAGLTRLVTGQWAPLVRLRLLRVTDSRRLTRLEPATFRDCPQGLADVWLSRTRIAGHLPDDAFVNCTNLHRLHLPHNRLTGLGCASLRGLGRLRQLDLSGNRLNGDLADCLCGASSPATDSADSALWHTPLLERLDVSNNQLTRIGRSAWLGRAGRLASLDLSRNRLVWLARSAFAGLVSLRRLRLEDNQRLFSLDTLDQLSLALYTLTTGETNAPAQLVSLSLPDPARTGHVLDVCRDAQISQHQLPMTLTTVLQQVRCTACKTSRYRLTEKCTNKSTPPVLLTKEMSRNAPLVHEPDKLPPQRQTKEHPKTPRENSNSLIYQLGRRLILVFSLLVIFLLVLGVCFIFFILAHFQRSPRGKKPPSAQTPRPGLTLKMYPDASKIIATAGYAGTACSGLVCALMPIILTGPNATFSDRPRRMHEGEYSETHYPPGRDEMKTGLEEDRYSSCSSETAQSGPNEQGVRMKPEISDVMAPSLFKATSSAHMYTETKSDMPSETLV</sequence>
<evidence type="ECO:0000256" key="1">
    <source>
        <dbReference type="ARBA" id="ARBA00022614"/>
    </source>
</evidence>
<evidence type="ECO:0000256" key="3">
    <source>
        <dbReference type="SAM" id="MobiDB-lite"/>
    </source>
</evidence>
<gene>
    <name evidence="5" type="ORF">PXEA_LOCUS34206</name>
</gene>
<dbReference type="Pfam" id="PF13855">
    <property type="entry name" value="LRR_8"/>
    <property type="match status" value="2"/>
</dbReference>
<dbReference type="SMART" id="SM00369">
    <property type="entry name" value="LRR_TYP"/>
    <property type="match status" value="3"/>
</dbReference>
<feature type="region of interest" description="Disordered" evidence="3">
    <location>
        <begin position="359"/>
        <end position="383"/>
    </location>
</feature>
<keyword evidence="2" id="KW-0677">Repeat</keyword>
<reference evidence="5" key="1">
    <citation type="submission" date="2018-11" db="EMBL/GenBank/DDBJ databases">
        <authorList>
            <consortium name="Pathogen Informatics"/>
        </authorList>
    </citation>
    <scope>NUCLEOTIDE SEQUENCE</scope>
</reference>
<dbReference type="AlphaFoldDB" id="A0A448XN56"/>
<feature type="region of interest" description="Disordered" evidence="3">
    <location>
        <begin position="490"/>
        <end position="531"/>
    </location>
</feature>
<dbReference type="InterPro" id="IPR050333">
    <property type="entry name" value="SLRP"/>
</dbReference>
<dbReference type="Gene3D" id="3.80.10.10">
    <property type="entry name" value="Ribonuclease Inhibitor"/>
    <property type="match status" value="1"/>
</dbReference>
<evidence type="ECO:0000256" key="2">
    <source>
        <dbReference type="ARBA" id="ARBA00022737"/>
    </source>
</evidence>
<dbReference type="OrthoDB" id="676979at2759"/>
<feature type="compositionally biased region" description="Polar residues" evidence="3">
    <location>
        <begin position="515"/>
        <end position="527"/>
    </location>
</feature>
<proteinExistence type="predicted"/>
<keyword evidence="1" id="KW-0433">Leucine-rich repeat</keyword>
<keyword evidence="6" id="KW-1185">Reference proteome</keyword>
<feature type="transmembrane region" description="Helical" evidence="4">
    <location>
        <begin position="451"/>
        <end position="474"/>
    </location>
</feature>
<dbReference type="PANTHER" id="PTHR45712">
    <property type="entry name" value="AGAP008170-PA"/>
    <property type="match status" value="1"/>
</dbReference>
<evidence type="ECO:0000313" key="5">
    <source>
        <dbReference type="EMBL" id="VEL40766.1"/>
    </source>
</evidence>
<feature type="compositionally biased region" description="Basic and acidic residues" evidence="3">
    <location>
        <begin position="490"/>
        <end position="514"/>
    </location>
</feature>
<dbReference type="EMBL" id="CAAALY010266350">
    <property type="protein sequence ID" value="VEL40766.1"/>
    <property type="molecule type" value="Genomic_DNA"/>
</dbReference>
<dbReference type="SUPFAM" id="SSF52058">
    <property type="entry name" value="L domain-like"/>
    <property type="match status" value="1"/>
</dbReference>
<dbReference type="InterPro" id="IPR032675">
    <property type="entry name" value="LRR_dom_sf"/>
</dbReference>
<name>A0A448XN56_9PLAT</name>
<comment type="caution">
    <text evidence="5">The sequence shown here is derived from an EMBL/GenBank/DDBJ whole genome shotgun (WGS) entry which is preliminary data.</text>
</comment>
<dbReference type="PANTHER" id="PTHR45712:SF22">
    <property type="entry name" value="INSULIN-LIKE GROWTH FACTOR-BINDING PROTEIN COMPLEX ACID LABILE SUBUNIT"/>
    <property type="match status" value="1"/>
</dbReference>
<accession>A0A448XN56</accession>
<feature type="transmembrane region" description="Helical" evidence="4">
    <location>
        <begin position="395"/>
        <end position="419"/>
    </location>
</feature>